<organism evidence="11 12">
    <name type="scientific">Quadrisphaera setariae</name>
    <dbReference type="NCBI Taxonomy" id="2593304"/>
    <lineage>
        <taxon>Bacteria</taxon>
        <taxon>Bacillati</taxon>
        <taxon>Actinomycetota</taxon>
        <taxon>Actinomycetes</taxon>
        <taxon>Kineosporiales</taxon>
        <taxon>Kineosporiaceae</taxon>
        <taxon>Quadrisphaera</taxon>
    </lineage>
</organism>
<dbReference type="GO" id="GO:0051301">
    <property type="term" value="P:cell division"/>
    <property type="evidence" value="ECO:0007669"/>
    <property type="project" value="UniProtKB-KW"/>
</dbReference>
<dbReference type="PANTHER" id="PTHR37820">
    <property type="entry name" value="CELL DIVISION PROTEIN DIVIB"/>
    <property type="match status" value="1"/>
</dbReference>
<dbReference type="Pfam" id="PF08478">
    <property type="entry name" value="POTRA_1"/>
    <property type="match status" value="1"/>
</dbReference>
<keyword evidence="4 9" id="KW-0812">Transmembrane</keyword>
<feature type="compositionally biased region" description="Low complexity" evidence="8">
    <location>
        <begin position="43"/>
        <end position="56"/>
    </location>
</feature>
<dbReference type="GO" id="GO:0005886">
    <property type="term" value="C:plasma membrane"/>
    <property type="evidence" value="ECO:0007669"/>
    <property type="project" value="TreeGrafter"/>
</dbReference>
<evidence type="ECO:0000256" key="6">
    <source>
        <dbReference type="ARBA" id="ARBA00023136"/>
    </source>
</evidence>
<name>A0A5C8ZDZ5_9ACTN</name>
<evidence type="ECO:0000256" key="3">
    <source>
        <dbReference type="ARBA" id="ARBA00022618"/>
    </source>
</evidence>
<evidence type="ECO:0000256" key="7">
    <source>
        <dbReference type="ARBA" id="ARBA00023306"/>
    </source>
</evidence>
<evidence type="ECO:0000256" key="9">
    <source>
        <dbReference type="SAM" id="Phobius"/>
    </source>
</evidence>
<dbReference type="InterPro" id="IPR013685">
    <property type="entry name" value="POTRA_FtsQ_type"/>
</dbReference>
<evidence type="ECO:0000313" key="12">
    <source>
        <dbReference type="Proteomes" id="UP000321234"/>
    </source>
</evidence>
<keyword evidence="5 9" id="KW-1133">Transmembrane helix</keyword>
<dbReference type="OrthoDB" id="4793367at2"/>
<evidence type="ECO:0000256" key="2">
    <source>
        <dbReference type="ARBA" id="ARBA00022475"/>
    </source>
</evidence>
<evidence type="ECO:0000256" key="5">
    <source>
        <dbReference type="ARBA" id="ARBA00022989"/>
    </source>
</evidence>
<dbReference type="InterPro" id="IPR050487">
    <property type="entry name" value="FtsQ_DivIB"/>
</dbReference>
<protein>
    <submittedName>
        <fullName evidence="11">FtsQ-type POTRA domain-containing protein</fullName>
    </submittedName>
</protein>
<accession>A0A5C8ZDZ5</accession>
<keyword evidence="7" id="KW-0131">Cell cycle</keyword>
<evidence type="ECO:0000256" key="8">
    <source>
        <dbReference type="SAM" id="MobiDB-lite"/>
    </source>
</evidence>
<dbReference type="PROSITE" id="PS51779">
    <property type="entry name" value="POTRA"/>
    <property type="match status" value="1"/>
</dbReference>
<evidence type="ECO:0000259" key="10">
    <source>
        <dbReference type="PROSITE" id="PS51779"/>
    </source>
</evidence>
<feature type="compositionally biased region" description="Pro residues" evidence="8">
    <location>
        <begin position="1"/>
        <end position="29"/>
    </location>
</feature>
<evidence type="ECO:0000256" key="1">
    <source>
        <dbReference type="ARBA" id="ARBA00004370"/>
    </source>
</evidence>
<dbReference type="EMBL" id="VKAC01000007">
    <property type="protein sequence ID" value="TXR55724.1"/>
    <property type="molecule type" value="Genomic_DNA"/>
</dbReference>
<evidence type="ECO:0000256" key="4">
    <source>
        <dbReference type="ARBA" id="ARBA00022692"/>
    </source>
</evidence>
<gene>
    <name evidence="11" type="ORF">FMM08_12890</name>
</gene>
<keyword evidence="6 9" id="KW-0472">Membrane</keyword>
<dbReference type="InterPro" id="IPR005548">
    <property type="entry name" value="Cell_div_FtsQ/DivIB_C"/>
</dbReference>
<feature type="compositionally biased region" description="Basic and acidic residues" evidence="8">
    <location>
        <begin position="57"/>
        <end position="72"/>
    </location>
</feature>
<dbReference type="AlphaFoldDB" id="A0A5C8ZDZ5"/>
<dbReference type="Pfam" id="PF03799">
    <property type="entry name" value="FtsQ_DivIB_C"/>
    <property type="match status" value="1"/>
</dbReference>
<dbReference type="Proteomes" id="UP000321234">
    <property type="component" value="Unassembled WGS sequence"/>
</dbReference>
<feature type="transmembrane region" description="Helical" evidence="9">
    <location>
        <begin position="103"/>
        <end position="126"/>
    </location>
</feature>
<dbReference type="PANTHER" id="PTHR37820:SF1">
    <property type="entry name" value="CELL DIVISION PROTEIN FTSQ"/>
    <property type="match status" value="1"/>
</dbReference>
<dbReference type="Gene3D" id="3.10.20.310">
    <property type="entry name" value="membrane protein fhac"/>
    <property type="match status" value="1"/>
</dbReference>
<sequence length="325" mass="33367">MSPAGRRPPVPVRRPAAPRPQRAPRPGPDPVEAGPSDHALRLPETGPAAGPATRPAPRTEPHAEHQRPHAGEPARPPVRGGRAGRPSGEAPTAPRDPAARRRLVWRVVGVAVLVVAVVGLAAWALLFSSLTALRDVEVTGADRTGAPAVQEAAADQLGLPLLRVDTGAVTARVERLPWVASVQVHRGFAHRLEVAVVEKTPVAAVPAPGGAPGVVLLDGDGVTITTADAAPDGVPLVQVDPSRADAVRAASAVALALPVSLREQVSAVTATGPDDVRLALRDGKEVVWGGPGDDELKARVAALLLPRDGVRRVDVSAPLAPATAP</sequence>
<keyword evidence="2" id="KW-1003">Cell membrane</keyword>
<dbReference type="RefSeq" id="WP_147926780.1">
    <property type="nucleotide sequence ID" value="NZ_VKAC01000007.1"/>
</dbReference>
<proteinExistence type="predicted"/>
<keyword evidence="12" id="KW-1185">Reference proteome</keyword>
<reference evidence="11 12" key="1">
    <citation type="submission" date="2019-07" db="EMBL/GenBank/DDBJ databases">
        <title>Quadrisphaera sp. strain DD2A genome sequencing and assembly.</title>
        <authorList>
            <person name="Kim I."/>
        </authorList>
    </citation>
    <scope>NUCLEOTIDE SEQUENCE [LARGE SCALE GENOMIC DNA]</scope>
    <source>
        <strain evidence="11 12">DD2A</strain>
    </source>
</reference>
<feature type="region of interest" description="Disordered" evidence="8">
    <location>
        <begin position="1"/>
        <end position="96"/>
    </location>
</feature>
<comment type="caution">
    <text evidence="11">The sequence shown here is derived from an EMBL/GenBank/DDBJ whole genome shotgun (WGS) entry which is preliminary data.</text>
</comment>
<feature type="domain" description="POTRA" evidence="10">
    <location>
        <begin position="131"/>
        <end position="199"/>
    </location>
</feature>
<evidence type="ECO:0000313" key="11">
    <source>
        <dbReference type="EMBL" id="TXR55724.1"/>
    </source>
</evidence>
<feature type="compositionally biased region" description="Low complexity" evidence="8">
    <location>
        <begin position="73"/>
        <end position="96"/>
    </location>
</feature>
<dbReference type="InterPro" id="IPR034746">
    <property type="entry name" value="POTRA"/>
</dbReference>
<comment type="subcellular location">
    <subcellularLocation>
        <location evidence="1">Membrane</location>
    </subcellularLocation>
</comment>
<keyword evidence="3" id="KW-0132">Cell division</keyword>